<evidence type="ECO:0000313" key="2">
    <source>
        <dbReference type="EMBL" id="SEJ31060.1"/>
    </source>
</evidence>
<feature type="transmembrane region" description="Helical" evidence="1">
    <location>
        <begin position="93"/>
        <end position="113"/>
    </location>
</feature>
<organism evidence="2 3">
    <name type="scientific">Cyclobacterium xiamenense</name>
    <dbReference type="NCBI Taxonomy" id="1297121"/>
    <lineage>
        <taxon>Bacteria</taxon>
        <taxon>Pseudomonadati</taxon>
        <taxon>Bacteroidota</taxon>
        <taxon>Cytophagia</taxon>
        <taxon>Cytophagales</taxon>
        <taxon>Cyclobacteriaceae</taxon>
        <taxon>Cyclobacterium</taxon>
    </lineage>
</organism>
<dbReference type="Proteomes" id="UP000199403">
    <property type="component" value="Unassembled WGS sequence"/>
</dbReference>
<keyword evidence="1" id="KW-1133">Transmembrane helix</keyword>
<dbReference type="EMBL" id="FNZH01000003">
    <property type="protein sequence ID" value="SEJ31060.1"/>
    <property type="molecule type" value="Genomic_DNA"/>
</dbReference>
<reference evidence="3" key="1">
    <citation type="submission" date="2016-10" db="EMBL/GenBank/DDBJ databases">
        <authorList>
            <person name="Varghese N."/>
            <person name="Submissions S."/>
        </authorList>
    </citation>
    <scope>NUCLEOTIDE SEQUENCE [LARGE SCALE GENOMIC DNA]</scope>
    <source>
        <strain evidence="3">IBRC-M 10761</strain>
    </source>
</reference>
<name>A0A1H6Y1R4_9BACT</name>
<dbReference type="AlphaFoldDB" id="A0A1H6Y1R4"/>
<dbReference type="STRING" id="1416801.SAMN05192553_103175"/>
<protein>
    <submittedName>
        <fullName evidence="2">Uncharacterized protein</fullName>
    </submittedName>
</protein>
<keyword evidence="1" id="KW-0472">Membrane</keyword>
<keyword evidence="3" id="KW-1185">Reference proteome</keyword>
<dbReference type="RefSeq" id="WP_092173312.1">
    <property type="nucleotide sequence ID" value="NZ_FNZH01000003.1"/>
</dbReference>
<evidence type="ECO:0000256" key="1">
    <source>
        <dbReference type="SAM" id="Phobius"/>
    </source>
</evidence>
<gene>
    <name evidence="2" type="ORF">SAMN05192553_103175</name>
</gene>
<keyword evidence="1" id="KW-0812">Transmembrane</keyword>
<feature type="transmembrane region" description="Helical" evidence="1">
    <location>
        <begin position="58"/>
        <end position="81"/>
    </location>
</feature>
<proteinExistence type="predicted"/>
<evidence type="ECO:0000313" key="3">
    <source>
        <dbReference type="Proteomes" id="UP000199403"/>
    </source>
</evidence>
<feature type="transmembrane region" description="Helical" evidence="1">
    <location>
        <begin position="12"/>
        <end position="38"/>
    </location>
</feature>
<sequence length="192" mass="21790">MAGTSTRPCSFFIHFLFFVNKLSLGWLGLALVFVFLPLDEATQIHEFFIGYFRNDFGLSGYFYSAWIIPYGVALVVLALVYIPFFNRLDRSMFLSMAVSGAVFLSGAIGMEMFGGYTMDNEGFGLGYMLFYTMEETLEKRGVSLFYMEPSPFSFPEKKESIAEISTNRRLNGCIYPGEQDSAGYFIRQIGYL</sequence>
<accession>A0A1H6Y1R4</accession>